<dbReference type="AlphaFoldDB" id="A0A395V989"/>
<sequence>MPDPLAARVLPVPPEGLFLPVESAEGLFLTVESAEGLFLTVESAEGLLLHGKSAGRPGKTGAETGKLWTFAENMI</sequence>
<name>A0A395V989_9FIRM</name>
<dbReference type="Proteomes" id="UP000266172">
    <property type="component" value="Unassembled WGS sequence"/>
</dbReference>
<gene>
    <name evidence="1" type="ORF">DWX93_12885</name>
</gene>
<reference evidence="1 2" key="1">
    <citation type="submission" date="2018-08" db="EMBL/GenBank/DDBJ databases">
        <title>A genome reference for cultivated species of the human gut microbiota.</title>
        <authorList>
            <person name="Zou Y."/>
            <person name="Xue W."/>
            <person name="Luo G."/>
        </authorList>
    </citation>
    <scope>NUCLEOTIDE SEQUENCE [LARGE SCALE GENOMIC DNA]</scope>
    <source>
        <strain evidence="1 2">AF22-12AC</strain>
    </source>
</reference>
<protein>
    <submittedName>
        <fullName evidence="1">Uncharacterized protein</fullName>
    </submittedName>
</protein>
<accession>A0A395V989</accession>
<proteinExistence type="predicted"/>
<organism evidence="1 2">
    <name type="scientific">Roseburia hominis</name>
    <dbReference type="NCBI Taxonomy" id="301301"/>
    <lineage>
        <taxon>Bacteria</taxon>
        <taxon>Bacillati</taxon>
        <taxon>Bacillota</taxon>
        <taxon>Clostridia</taxon>
        <taxon>Lachnospirales</taxon>
        <taxon>Lachnospiraceae</taxon>
        <taxon>Roseburia</taxon>
    </lineage>
</organism>
<comment type="caution">
    <text evidence="1">The sequence shown here is derived from an EMBL/GenBank/DDBJ whole genome shotgun (WGS) entry which is preliminary data.</text>
</comment>
<dbReference type="EMBL" id="QRVL01000013">
    <property type="protein sequence ID" value="RGS37928.1"/>
    <property type="molecule type" value="Genomic_DNA"/>
</dbReference>
<evidence type="ECO:0000313" key="1">
    <source>
        <dbReference type="EMBL" id="RGS37928.1"/>
    </source>
</evidence>
<evidence type="ECO:0000313" key="2">
    <source>
        <dbReference type="Proteomes" id="UP000266172"/>
    </source>
</evidence>